<dbReference type="AlphaFoldDB" id="A0A8C4RT69"/>
<protein>
    <submittedName>
        <fullName evidence="2">Uncharacterized protein</fullName>
    </submittedName>
</protein>
<accession>A0A8C4RT69</accession>
<evidence type="ECO:0000256" key="1">
    <source>
        <dbReference type="SAM" id="MobiDB-lite"/>
    </source>
</evidence>
<sequence length="136" mass="14770">MIVRKELRINSGGPQSDTGGHSILNVCHPHTRLQRASETAEAKRARVQTERAQLTDIRLQCASQTAEAGQARVQNNAGSYNVRLKLRLPSGHGFKTPGVGERSEQGAEPPCMTLTNSTSINSHPIWRGSFSNIALV</sequence>
<organism evidence="2 3">
    <name type="scientific">Erpetoichthys calabaricus</name>
    <name type="common">Rope fish</name>
    <name type="synonym">Calamoichthys calabaricus</name>
    <dbReference type="NCBI Taxonomy" id="27687"/>
    <lineage>
        <taxon>Eukaryota</taxon>
        <taxon>Metazoa</taxon>
        <taxon>Chordata</taxon>
        <taxon>Craniata</taxon>
        <taxon>Vertebrata</taxon>
        <taxon>Euteleostomi</taxon>
        <taxon>Actinopterygii</taxon>
        <taxon>Polypteriformes</taxon>
        <taxon>Polypteridae</taxon>
        <taxon>Erpetoichthys</taxon>
    </lineage>
</organism>
<reference evidence="2" key="1">
    <citation type="submission" date="2021-06" db="EMBL/GenBank/DDBJ databases">
        <authorList>
            <consortium name="Wellcome Sanger Institute Data Sharing"/>
        </authorList>
    </citation>
    <scope>NUCLEOTIDE SEQUENCE [LARGE SCALE GENOMIC DNA]</scope>
</reference>
<proteinExistence type="predicted"/>
<feature type="region of interest" description="Disordered" evidence="1">
    <location>
        <begin position="1"/>
        <end position="22"/>
    </location>
</feature>
<evidence type="ECO:0000313" key="3">
    <source>
        <dbReference type="Proteomes" id="UP000694620"/>
    </source>
</evidence>
<dbReference type="Proteomes" id="UP000694620">
    <property type="component" value="Chromosome 5"/>
</dbReference>
<evidence type="ECO:0000313" key="2">
    <source>
        <dbReference type="Ensembl" id="ENSECRP00000006383.1"/>
    </source>
</evidence>
<dbReference type="Ensembl" id="ENSECRT00000006484.1">
    <property type="protein sequence ID" value="ENSECRP00000006383.1"/>
    <property type="gene ID" value="ENSECRG00000004260.1"/>
</dbReference>
<keyword evidence="3" id="KW-1185">Reference proteome</keyword>
<name>A0A8C4RT69_ERPCA</name>
<reference evidence="2" key="3">
    <citation type="submission" date="2025-09" db="UniProtKB">
        <authorList>
            <consortium name="Ensembl"/>
        </authorList>
    </citation>
    <scope>IDENTIFICATION</scope>
</reference>
<reference evidence="2" key="2">
    <citation type="submission" date="2025-08" db="UniProtKB">
        <authorList>
            <consortium name="Ensembl"/>
        </authorList>
    </citation>
    <scope>IDENTIFICATION</scope>
</reference>
<dbReference type="GeneTree" id="ENSGT00980000202733"/>